<reference evidence="1" key="1">
    <citation type="submission" date="2021-02" db="EMBL/GenBank/DDBJ databases">
        <authorList>
            <person name="Nowell W R."/>
        </authorList>
    </citation>
    <scope>NUCLEOTIDE SEQUENCE</scope>
</reference>
<gene>
    <name evidence="1" type="ORF">RFH988_LOCUS18224</name>
</gene>
<organism evidence="1 2">
    <name type="scientific">Rotaria sordida</name>
    <dbReference type="NCBI Taxonomy" id="392033"/>
    <lineage>
        <taxon>Eukaryota</taxon>
        <taxon>Metazoa</taxon>
        <taxon>Spiralia</taxon>
        <taxon>Gnathifera</taxon>
        <taxon>Rotifera</taxon>
        <taxon>Eurotatoria</taxon>
        <taxon>Bdelloidea</taxon>
        <taxon>Philodinida</taxon>
        <taxon>Philodinidae</taxon>
        <taxon>Rotaria</taxon>
    </lineage>
</organism>
<dbReference type="AlphaFoldDB" id="A0A814MIA7"/>
<evidence type="ECO:0000313" key="2">
    <source>
        <dbReference type="Proteomes" id="UP000663882"/>
    </source>
</evidence>
<dbReference type="PANTHER" id="PTHR47642">
    <property type="entry name" value="ATP-DEPENDENT DNA HELICASE"/>
    <property type="match status" value="1"/>
</dbReference>
<name>A0A814MIA7_9BILA</name>
<dbReference type="Proteomes" id="UP000663882">
    <property type="component" value="Unassembled WGS sequence"/>
</dbReference>
<dbReference type="OrthoDB" id="432234at2759"/>
<proteinExistence type="predicted"/>
<protein>
    <submittedName>
        <fullName evidence="1">Uncharacterized protein</fullName>
    </submittedName>
</protein>
<sequence>MDDSDDLLELLGNLDEYTTAAVNATRKTTENKYIEETIEAVENVGRFNHTNTYYQSSSDISIDRTNRQLIPFLCATHHLVQLNTKWQKQLKIKKERVRRSLIIGNYDKDDDTLDLFAARDAVVTVMNPNNYSTNNFENYGSILPVLKVSMVGLTLLAKLNRIISIAKHVDPQVPFGGINIIFFGNYLQYRSVCDTPLHTDFSLPSKKKSGQLPIEKEIQQRVARSLILQINCVVKLTQEICTEDSRYLQLLECLRHRQCDYDDYELLLTRVVGQPSVGSLCDSPWNKAPILVFQNEVRTQLNNKAGIHNAAQLGHVPMICVAQDTCSGKPIEDPILIKKLLELSDSKTEHLPGLLLFVHGMPVILTQNIAIELGLINGINRIFRQLVYQADSVSTDVLSEIFPKNTQYVHQPLYALIEIAKSKIESNLEEPQPKLVPILVIEQTFRVDVSDVLPKDKKPKSN</sequence>
<accession>A0A814MIA7</accession>
<dbReference type="InterPro" id="IPR051055">
    <property type="entry name" value="PIF1_helicase"/>
</dbReference>
<dbReference type="EMBL" id="CAJNOO010001014">
    <property type="protein sequence ID" value="CAF1079754.1"/>
    <property type="molecule type" value="Genomic_DNA"/>
</dbReference>
<comment type="caution">
    <text evidence="1">The sequence shown here is derived from an EMBL/GenBank/DDBJ whole genome shotgun (WGS) entry which is preliminary data.</text>
</comment>
<evidence type="ECO:0000313" key="1">
    <source>
        <dbReference type="EMBL" id="CAF1079754.1"/>
    </source>
</evidence>